<feature type="region of interest" description="Disordered" evidence="1">
    <location>
        <begin position="44"/>
        <end position="73"/>
    </location>
</feature>
<feature type="transmembrane region" description="Helical" evidence="2">
    <location>
        <begin position="6"/>
        <end position="22"/>
    </location>
</feature>
<proteinExistence type="evidence at transcript level"/>
<evidence type="ECO:0000313" key="3">
    <source>
        <dbReference type="EMBL" id="WIU44169.1"/>
    </source>
</evidence>
<protein>
    <submittedName>
        <fullName evidence="3">Conotoxin unclassified superfamily</fullName>
    </submittedName>
</protein>
<evidence type="ECO:0000256" key="1">
    <source>
        <dbReference type="SAM" id="MobiDB-lite"/>
    </source>
</evidence>
<keyword evidence="2" id="KW-0472">Membrane</keyword>
<evidence type="ECO:0000256" key="2">
    <source>
        <dbReference type="SAM" id="Phobius"/>
    </source>
</evidence>
<organism evidence="3">
    <name type="scientific">Conus litteratus</name>
    <name type="common">Lettered cone</name>
    <dbReference type="NCBI Taxonomy" id="89445"/>
    <lineage>
        <taxon>Eukaryota</taxon>
        <taxon>Metazoa</taxon>
        <taxon>Spiralia</taxon>
        <taxon>Lophotrochozoa</taxon>
        <taxon>Mollusca</taxon>
        <taxon>Gastropoda</taxon>
        <taxon>Caenogastropoda</taxon>
        <taxon>Neogastropoda</taxon>
        <taxon>Conoidea</taxon>
        <taxon>Conidae</taxon>
        <taxon>Conus</taxon>
        <taxon>Elisaconus</taxon>
    </lineage>
</organism>
<accession>A0A9Y1Z3D3</accession>
<name>A0A9Y1Z3D3_CONLT</name>
<dbReference type="EMBL" id="OR062600">
    <property type="protein sequence ID" value="WIU44169.1"/>
    <property type="molecule type" value="mRNA"/>
</dbReference>
<reference evidence="3" key="1">
    <citation type="submission" date="2023-05" db="EMBL/GenBank/DDBJ databases">
        <authorList>
            <person name="Vijayasarathy M."/>
            <person name="Balaram P."/>
        </authorList>
    </citation>
    <scope>NUCLEOTIDE SEQUENCE</scope>
</reference>
<dbReference type="AlphaFoldDB" id="A0A9Y1Z3D3"/>
<keyword evidence="2" id="KW-1133">Transmembrane helix</keyword>
<sequence length="73" mass="7951">MGARFVVTALIAVMVLSLMVSMKSHKRRLPRIGKKSYTFGDWNARQGLSTGYRGTGGNGRSTVYKGTDGNGRQ</sequence>
<keyword evidence="2" id="KW-0812">Transmembrane</keyword>